<keyword evidence="4" id="KW-0808">Transferase</keyword>
<evidence type="ECO:0000313" key="5">
    <source>
        <dbReference type="Proteomes" id="UP000242188"/>
    </source>
</evidence>
<dbReference type="PROSITE" id="PS50042">
    <property type="entry name" value="CNMP_BINDING_3"/>
    <property type="match status" value="1"/>
</dbReference>
<dbReference type="EMBL" id="NEDP02001510">
    <property type="protein sequence ID" value="OWF53075.1"/>
    <property type="molecule type" value="Genomic_DNA"/>
</dbReference>
<dbReference type="InterPro" id="IPR014710">
    <property type="entry name" value="RmlC-like_jellyroll"/>
</dbReference>
<feature type="compositionally biased region" description="Basic and acidic residues" evidence="2">
    <location>
        <begin position="110"/>
        <end position="122"/>
    </location>
</feature>
<feature type="compositionally biased region" description="Acidic residues" evidence="2">
    <location>
        <begin position="98"/>
        <end position="107"/>
    </location>
</feature>
<dbReference type="InterPro" id="IPR018490">
    <property type="entry name" value="cNMP-bd_dom_sf"/>
</dbReference>
<name>A0A210QWF6_MIZYE</name>
<dbReference type="Proteomes" id="UP000242188">
    <property type="component" value="Unassembled WGS sequence"/>
</dbReference>
<protein>
    <submittedName>
        <fullName evidence="4">cAMP-dependent protein kinase regulatory subunit</fullName>
    </submittedName>
</protein>
<organism evidence="4 5">
    <name type="scientific">Mizuhopecten yessoensis</name>
    <name type="common">Japanese scallop</name>
    <name type="synonym">Patinopecten yessoensis</name>
    <dbReference type="NCBI Taxonomy" id="6573"/>
    <lineage>
        <taxon>Eukaryota</taxon>
        <taxon>Metazoa</taxon>
        <taxon>Spiralia</taxon>
        <taxon>Lophotrochozoa</taxon>
        <taxon>Mollusca</taxon>
        <taxon>Bivalvia</taxon>
        <taxon>Autobranchia</taxon>
        <taxon>Pteriomorphia</taxon>
        <taxon>Pectinida</taxon>
        <taxon>Pectinoidea</taxon>
        <taxon>Pectinidae</taxon>
        <taxon>Mizuhopecten</taxon>
    </lineage>
</organism>
<keyword evidence="4" id="KW-0418">Kinase</keyword>
<dbReference type="GO" id="GO:0016301">
    <property type="term" value="F:kinase activity"/>
    <property type="evidence" value="ECO:0007669"/>
    <property type="project" value="UniProtKB-KW"/>
</dbReference>
<feature type="coiled-coil region" evidence="1">
    <location>
        <begin position="685"/>
        <end position="712"/>
    </location>
</feature>
<keyword evidence="5" id="KW-1185">Reference proteome</keyword>
<dbReference type="InterPro" id="IPR000595">
    <property type="entry name" value="cNMP-bd_dom"/>
</dbReference>
<dbReference type="STRING" id="6573.A0A210QWF6"/>
<dbReference type="PROSITE" id="PS00888">
    <property type="entry name" value="CNMP_BINDING_1"/>
    <property type="match status" value="1"/>
</dbReference>
<evidence type="ECO:0000256" key="2">
    <source>
        <dbReference type="SAM" id="MobiDB-lite"/>
    </source>
</evidence>
<feature type="region of interest" description="Disordered" evidence="2">
    <location>
        <begin position="95"/>
        <end position="122"/>
    </location>
</feature>
<evidence type="ECO:0000313" key="4">
    <source>
        <dbReference type="EMBL" id="OWF53075.1"/>
    </source>
</evidence>
<keyword evidence="1" id="KW-0175">Coiled coil</keyword>
<dbReference type="PANTHER" id="PTHR23011:SF28">
    <property type="entry name" value="CYCLIC NUCLEOTIDE-BINDING DOMAIN CONTAINING PROTEIN"/>
    <property type="match status" value="1"/>
</dbReference>
<dbReference type="PRINTS" id="PR00103">
    <property type="entry name" value="CAMPKINASE"/>
</dbReference>
<evidence type="ECO:0000259" key="3">
    <source>
        <dbReference type="PROSITE" id="PS50042"/>
    </source>
</evidence>
<evidence type="ECO:0000256" key="1">
    <source>
        <dbReference type="SAM" id="Coils"/>
    </source>
</evidence>
<feature type="domain" description="Cyclic nucleotide-binding" evidence="3">
    <location>
        <begin position="43"/>
        <end position="178"/>
    </location>
</feature>
<dbReference type="PANTHER" id="PTHR23011">
    <property type="entry name" value="CYCLIC NUCLEOTIDE-BINDING DOMAIN CONTAINING PROTEIN"/>
    <property type="match status" value="1"/>
</dbReference>
<proteinExistence type="predicted"/>
<dbReference type="CDD" id="cd00038">
    <property type="entry name" value="CAP_ED"/>
    <property type="match status" value="1"/>
</dbReference>
<sequence>MPSGDMASHIYDQVIAIINKNPKDRTEAEIGRILPWFRKKSDLFKPLKNEVVQDMVKNCIFECVERDTVIIKQGDKGDCFFIILNGHVSIHINTTFGSDDDNPEDSGGEGVERKEEKKGEDKKLDRSKYGNYVGRIESGKSFGELALINADCVRNATIIADETTDLVVVNRELYDRSLHYFQAREFEERKAFVEGNPMFSNWQPKYKKQMSMSLRKEKLTFEVPFLRQGAQVDGLCFLLSGQARIIADNSMHATQYPSYYPLTDIQDLQKVEARESLRRELSMPFSKPDDYKHLVQQKSPTQDSKSGKKSPHIHRHVEICLIGALEIIGDFELITGLPTYAQTVICTQEAEIYVLDQKNYDRLIEKRNPQVIEMMKGLLMEKYKLRLSWIQDKELPLIRFLLYKLEEKERQKRQRYLQRNVTEKVADWPSDSARRGPFIDMYGPGSVFYSIRMREKQKKLERLRFGRQTPKEKADKSSNLNLNNSGMITQIQLSSMEPDENGQDNFDEDGFGLTSGSQLICDNAKERLEAAEASPEDFQDLETSDDALANLEQRIEAWHTSLPSKDSKRQCKKTVKLHRLLLEDSRKPLPGKKVYLRPKTRHKANFIEELRSEQTQSQDMAHIYSPPIVDVRTPHVTVCSPHESDKAPDTACCVNRRSPWVPRPQSSRSTSVSLVVRRRRPKSARQYTVAEYEELKEQLRQKQRAFKSLLLRPKF</sequence>
<dbReference type="InterPro" id="IPR018488">
    <property type="entry name" value="cNMP-bd_CS"/>
</dbReference>
<accession>A0A210QWF6</accession>
<dbReference type="AlphaFoldDB" id="A0A210QWF6"/>
<dbReference type="OrthoDB" id="2021138at2759"/>
<dbReference type="Gene3D" id="2.60.120.10">
    <property type="entry name" value="Jelly Rolls"/>
    <property type="match status" value="2"/>
</dbReference>
<gene>
    <name evidence="4" type="ORF">KP79_PYT00497</name>
</gene>
<comment type="caution">
    <text evidence="4">The sequence shown here is derived from an EMBL/GenBank/DDBJ whole genome shotgun (WGS) entry which is preliminary data.</text>
</comment>
<dbReference type="SUPFAM" id="SSF51206">
    <property type="entry name" value="cAMP-binding domain-like"/>
    <property type="match status" value="2"/>
</dbReference>
<reference evidence="4 5" key="1">
    <citation type="journal article" date="2017" name="Nat. Ecol. Evol.">
        <title>Scallop genome provides insights into evolution of bilaterian karyotype and development.</title>
        <authorList>
            <person name="Wang S."/>
            <person name="Zhang J."/>
            <person name="Jiao W."/>
            <person name="Li J."/>
            <person name="Xun X."/>
            <person name="Sun Y."/>
            <person name="Guo X."/>
            <person name="Huan P."/>
            <person name="Dong B."/>
            <person name="Zhang L."/>
            <person name="Hu X."/>
            <person name="Sun X."/>
            <person name="Wang J."/>
            <person name="Zhao C."/>
            <person name="Wang Y."/>
            <person name="Wang D."/>
            <person name="Huang X."/>
            <person name="Wang R."/>
            <person name="Lv J."/>
            <person name="Li Y."/>
            <person name="Zhang Z."/>
            <person name="Liu B."/>
            <person name="Lu W."/>
            <person name="Hui Y."/>
            <person name="Liang J."/>
            <person name="Zhou Z."/>
            <person name="Hou R."/>
            <person name="Li X."/>
            <person name="Liu Y."/>
            <person name="Li H."/>
            <person name="Ning X."/>
            <person name="Lin Y."/>
            <person name="Zhao L."/>
            <person name="Xing Q."/>
            <person name="Dou J."/>
            <person name="Li Y."/>
            <person name="Mao J."/>
            <person name="Guo H."/>
            <person name="Dou H."/>
            <person name="Li T."/>
            <person name="Mu C."/>
            <person name="Jiang W."/>
            <person name="Fu Q."/>
            <person name="Fu X."/>
            <person name="Miao Y."/>
            <person name="Liu J."/>
            <person name="Yu Q."/>
            <person name="Li R."/>
            <person name="Liao H."/>
            <person name="Li X."/>
            <person name="Kong Y."/>
            <person name="Jiang Z."/>
            <person name="Chourrout D."/>
            <person name="Li R."/>
            <person name="Bao Z."/>
        </authorList>
    </citation>
    <scope>NUCLEOTIDE SEQUENCE [LARGE SCALE GENOMIC DNA]</scope>
    <source>
        <strain evidence="4 5">PY_sf001</strain>
    </source>
</reference>